<dbReference type="PANTHER" id="PTHR47219:SF22">
    <property type="entry name" value="RAB-GAP TBC DOMAIN-CONTAINING PROTEIN"/>
    <property type="match status" value="1"/>
</dbReference>
<dbReference type="Gene3D" id="1.10.10.750">
    <property type="entry name" value="Ypt/Rab-GAP domain of gyp1p, domain 1"/>
    <property type="match status" value="1"/>
</dbReference>
<dbReference type="Pfam" id="PF00566">
    <property type="entry name" value="RabGAP-TBC"/>
    <property type="match status" value="1"/>
</dbReference>
<evidence type="ECO:0000313" key="4">
    <source>
        <dbReference type="EMBL" id="KAL1280098.1"/>
    </source>
</evidence>
<gene>
    <name evidence="4" type="ORF">QQF64_014698</name>
</gene>
<dbReference type="SMART" id="SM00164">
    <property type="entry name" value="TBC"/>
    <property type="match status" value="1"/>
</dbReference>
<accession>A0ABR3NSU7</accession>
<proteinExistence type="predicted"/>
<dbReference type="InterPro" id="IPR035969">
    <property type="entry name" value="Rab-GAP_TBC_sf"/>
</dbReference>
<dbReference type="SUPFAM" id="SSF47923">
    <property type="entry name" value="Ypt/Rab-GAP domain of gyp1p"/>
    <property type="match status" value="2"/>
</dbReference>
<evidence type="ECO:0000256" key="1">
    <source>
        <dbReference type="SAM" id="Coils"/>
    </source>
</evidence>
<name>A0ABR3NSU7_9TELE</name>
<reference evidence="4 5" key="1">
    <citation type="submission" date="2023-09" db="EMBL/GenBank/DDBJ databases">
        <authorList>
            <person name="Wang M."/>
        </authorList>
    </citation>
    <scope>NUCLEOTIDE SEQUENCE [LARGE SCALE GENOMIC DNA]</scope>
    <source>
        <strain evidence="4">GT-2023</strain>
        <tissue evidence="4">Liver</tissue>
    </source>
</reference>
<dbReference type="EMBL" id="JAYMGO010000002">
    <property type="protein sequence ID" value="KAL1280098.1"/>
    <property type="molecule type" value="Genomic_DNA"/>
</dbReference>
<protein>
    <recommendedName>
        <fullName evidence="3">Rab-GAP TBC domain-containing protein</fullName>
    </recommendedName>
</protein>
<feature type="coiled-coil region" evidence="1">
    <location>
        <begin position="496"/>
        <end position="593"/>
    </location>
</feature>
<feature type="compositionally biased region" description="Polar residues" evidence="2">
    <location>
        <begin position="629"/>
        <end position="642"/>
    </location>
</feature>
<sequence>MDSLTVPSLCPSMGSQLSVDEMKLLAKLEEQNRLLETDSKSLCSVNGVLQSPTSPKSFSFEDDIWGNLIKEWDDWRKRKVGQIKVLIRRGVPAHLRPIVWQLLCDPQNVVVQQKYSDLLKSSSPSEPLILRDLTRILTQHQLFHNKVATYQKSLFNVLKAYSILDREIGYCQGSVFIVGLLLTQMAEEEAFYIFVRLMKDFRMRDLYRSNMVELRCCIYQFEAMIKDQLPELYSHFQTQGFHTSMFSSSWFLNILLSSLQIRAAIRIFDIFMCEGLEIVFRVGLAILHMKQTELIKLDVEGMMNCLQNLESWDSDPDGMIEAAYQIQYNPSRMKQLRQEYVSIKTKDLKEQEELNELSSENKHLKQRLALLEKRCSEKLVSQLKKELEKTWLNTDRSQSALKEMQTNILQIEESSTVPNEDNVMYLQTEMISCRLQEAEALTELKVLKQHIKDLEKKWQSQQVHCGGQQKTSNTQNELQVELLSTRLKETLIQTTLKESRHRLMRLQTENKIYSNQLNRIEAHVKSQQDLLQELTSQNQDLCSQLQQSRQQFSTVQYKRKEKPDKEAESMTNIAVLQKQIKELQIQIQSLSKHNTSFSQPALRPSTSASLKHRACVARLELGDTEEGRAQQSSVAEHNSAAQQAGLESRE</sequence>
<keyword evidence="5" id="KW-1185">Reference proteome</keyword>
<comment type="caution">
    <text evidence="4">The sequence shown here is derived from an EMBL/GenBank/DDBJ whole genome shotgun (WGS) entry which is preliminary data.</text>
</comment>
<dbReference type="PANTHER" id="PTHR47219">
    <property type="entry name" value="RAB GTPASE-ACTIVATING PROTEIN 1-LIKE"/>
    <property type="match status" value="1"/>
</dbReference>
<evidence type="ECO:0000256" key="2">
    <source>
        <dbReference type="SAM" id="MobiDB-lite"/>
    </source>
</evidence>
<dbReference type="PROSITE" id="PS50086">
    <property type="entry name" value="TBC_RABGAP"/>
    <property type="match status" value="1"/>
</dbReference>
<dbReference type="Gene3D" id="1.10.472.80">
    <property type="entry name" value="Ypt/Rab-GAP domain of gyp1p, domain 3"/>
    <property type="match status" value="1"/>
</dbReference>
<organism evidence="4 5">
    <name type="scientific">Cirrhinus molitorella</name>
    <name type="common">mud carp</name>
    <dbReference type="NCBI Taxonomy" id="172907"/>
    <lineage>
        <taxon>Eukaryota</taxon>
        <taxon>Metazoa</taxon>
        <taxon>Chordata</taxon>
        <taxon>Craniata</taxon>
        <taxon>Vertebrata</taxon>
        <taxon>Euteleostomi</taxon>
        <taxon>Actinopterygii</taxon>
        <taxon>Neopterygii</taxon>
        <taxon>Teleostei</taxon>
        <taxon>Ostariophysi</taxon>
        <taxon>Cypriniformes</taxon>
        <taxon>Cyprinidae</taxon>
        <taxon>Labeoninae</taxon>
        <taxon>Labeonini</taxon>
        <taxon>Cirrhinus</taxon>
    </lineage>
</organism>
<dbReference type="Proteomes" id="UP001558613">
    <property type="component" value="Unassembled WGS sequence"/>
</dbReference>
<keyword evidence="1" id="KW-0175">Coiled coil</keyword>
<feature type="coiled-coil region" evidence="1">
    <location>
        <begin position="347"/>
        <end position="374"/>
    </location>
</feature>
<dbReference type="InterPro" id="IPR000195">
    <property type="entry name" value="Rab-GAP-TBC_dom"/>
</dbReference>
<feature type="region of interest" description="Disordered" evidence="2">
    <location>
        <begin position="621"/>
        <end position="650"/>
    </location>
</feature>
<feature type="domain" description="Rab-GAP TBC" evidence="3">
    <location>
        <begin position="90"/>
        <end position="275"/>
    </location>
</feature>
<dbReference type="Gene3D" id="1.10.8.270">
    <property type="entry name" value="putative rabgap domain of human tbc1 domain family member 14 like domains"/>
    <property type="match status" value="1"/>
</dbReference>
<dbReference type="InterPro" id="IPR050302">
    <property type="entry name" value="Rab_GAP_TBC_domain"/>
</dbReference>
<evidence type="ECO:0000313" key="5">
    <source>
        <dbReference type="Proteomes" id="UP001558613"/>
    </source>
</evidence>
<evidence type="ECO:0000259" key="3">
    <source>
        <dbReference type="PROSITE" id="PS50086"/>
    </source>
</evidence>